<keyword evidence="5 8" id="KW-0812">Transmembrane</keyword>
<feature type="domain" description="Glycosyltransferase RgtA/B/C/D-like" evidence="9">
    <location>
        <begin position="47"/>
        <end position="178"/>
    </location>
</feature>
<feature type="transmembrane region" description="Helical" evidence="8">
    <location>
        <begin position="278"/>
        <end position="296"/>
    </location>
</feature>
<evidence type="ECO:0000256" key="6">
    <source>
        <dbReference type="ARBA" id="ARBA00022989"/>
    </source>
</evidence>
<feature type="non-terminal residue" evidence="10">
    <location>
        <position position="314"/>
    </location>
</feature>
<feature type="non-terminal residue" evidence="10">
    <location>
        <position position="1"/>
    </location>
</feature>
<feature type="transmembrane region" description="Helical" evidence="8">
    <location>
        <begin position="253"/>
        <end position="272"/>
    </location>
</feature>
<keyword evidence="4" id="KW-0808">Transferase</keyword>
<evidence type="ECO:0000313" key="10">
    <source>
        <dbReference type="EMBL" id="SVD05435.1"/>
    </source>
</evidence>
<dbReference type="GO" id="GO:0016763">
    <property type="term" value="F:pentosyltransferase activity"/>
    <property type="evidence" value="ECO:0007669"/>
    <property type="project" value="TreeGrafter"/>
</dbReference>
<sequence>LVGTDISILGNLPVDYNSTNNGWPLFLSVIFQTFRSENYLDYMTLQRMCSIIFSLLTVIPMYFLAKKFFRQEIAMVGACFFLFSPYIIENSLLGITDSLFIFLIVSFLSLFFSDKKISIIGSFFVLGISSLVRYESLLLIIPTTIIFLAKYRSNISFRKFYWVGLALFFLAIIPMALWKIQMGMDDGLASSLLGGAYVVINENSINSETIDRFDIVRGIISLPKYIGASLLPICFIFVPYSIISLIKKENNNFRYLIFLGIFSLIPALYAYSRGFEDTRYVFAVLPILIIASLFLIEKIILKIKKTDVITFGFI</sequence>
<dbReference type="Pfam" id="PF13231">
    <property type="entry name" value="PMT_2"/>
    <property type="match status" value="1"/>
</dbReference>
<feature type="transmembrane region" description="Helical" evidence="8">
    <location>
        <begin position="45"/>
        <end position="65"/>
    </location>
</feature>
<dbReference type="InterPro" id="IPR038731">
    <property type="entry name" value="RgtA/B/C-like"/>
</dbReference>
<organism evidence="10">
    <name type="scientific">marine metagenome</name>
    <dbReference type="NCBI Taxonomy" id="408172"/>
    <lineage>
        <taxon>unclassified sequences</taxon>
        <taxon>metagenomes</taxon>
        <taxon>ecological metagenomes</taxon>
    </lineage>
</organism>
<keyword evidence="7 8" id="KW-0472">Membrane</keyword>
<reference evidence="10" key="1">
    <citation type="submission" date="2018-05" db="EMBL/GenBank/DDBJ databases">
        <authorList>
            <person name="Lanie J.A."/>
            <person name="Ng W.-L."/>
            <person name="Kazmierczak K.M."/>
            <person name="Andrzejewski T.M."/>
            <person name="Davidsen T.M."/>
            <person name="Wayne K.J."/>
            <person name="Tettelin H."/>
            <person name="Glass J.I."/>
            <person name="Rusch D."/>
            <person name="Podicherti R."/>
            <person name="Tsui H.-C.T."/>
            <person name="Winkler M.E."/>
        </authorList>
    </citation>
    <scope>NUCLEOTIDE SEQUENCE</scope>
</reference>
<keyword evidence="3" id="KW-0328">Glycosyltransferase</keyword>
<evidence type="ECO:0000256" key="2">
    <source>
        <dbReference type="ARBA" id="ARBA00022475"/>
    </source>
</evidence>
<feature type="transmembrane region" description="Helical" evidence="8">
    <location>
        <begin position="225"/>
        <end position="246"/>
    </location>
</feature>
<evidence type="ECO:0000256" key="5">
    <source>
        <dbReference type="ARBA" id="ARBA00022692"/>
    </source>
</evidence>
<feature type="transmembrane region" description="Helical" evidence="8">
    <location>
        <begin position="124"/>
        <end position="148"/>
    </location>
</feature>
<dbReference type="PANTHER" id="PTHR33908:SF11">
    <property type="entry name" value="MEMBRANE PROTEIN"/>
    <property type="match status" value="1"/>
</dbReference>
<accession>A0A382S7N8</accession>
<comment type="subcellular location">
    <subcellularLocation>
        <location evidence="1">Cell membrane</location>
        <topology evidence="1">Multi-pass membrane protein</topology>
    </subcellularLocation>
</comment>
<evidence type="ECO:0000256" key="8">
    <source>
        <dbReference type="SAM" id="Phobius"/>
    </source>
</evidence>
<proteinExistence type="predicted"/>
<evidence type="ECO:0000256" key="7">
    <source>
        <dbReference type="ARBA" id="ARBA00023136"/>
    </source>
</evidence>
<keyword evidence="6 8" id="KW-1133">Transmembrane helix</keyword>
<evidence type="ECO:0000259" key="9">
    <source>
        <dbReference type="Pfam" id="PF13231"/>
    </source>
</evidence>
<evidence type="ECO:0000256" key="1">
    <source>
        <dbReference type="ARBA" id="ARBA00004651"/>
    </source>
</evidence>
<feature type="transmembrane region" description="Helical" evidence="8">
    <location>
        <begin position="94"/>
        <end position="112"/>
    </location>
</feature>
<dbReference type="EMBL" id="UINC01126749">
    <property type="protein sequence ID" value="SVD05435.1"/>
    <property type="molecule type" value="Genomic_DNA"/>
</dbReference>
<keyword evidence="2" id="KW-1003">Cell membrane</keyword>
<dbReference type="PANTHER" id="PTHR33908">
    <property type="entry name" value="MANNOSYLTRANSFERASE YKCB-RELATED"/>
    <property type="match status" value="1"/>
</dbReference>
<name>A0A382S7N8_9ZZZZ</name>
<dbReference type="InterPro" id="IPR050297">
    <property type="entry name" value="LipidA_mod_glycosyltrf_83"/>
</dbReference>
<evidence type="ECO:0000256" key="4">
    <source>
        <dbReference type="ARBA" id="ARBA00022679"/>
    </source>
</evidence>
<protein>
    <recommendedName>
        <fullName evidence="9">Glycosyltransferase RgtA/B/C/D-like domain-containing protein</fullName>
    </recommendedName>
</protein>
<dbReference type="AlphaFoldDB" id="A0A382S7N8"/>
<evidence type="ECO:0000256" key="3">
    <source>
        <dbReference type="ARBA" id="ARBA00022676"/>
    </source>
</evidence>
<dbReference type="GO" id="GO:0005886">
    <property type="term" value="C:plasma membrane"/>
    <property type="evidence" value="ECO:0007669"/>
    <property type="project" value="UniProtKB-SubCell"/>
</dbReference>
<feature type="transmembrane region" description="Helical" evidence="8">
    <location>
        <begin position="160"/>
        <end position="180"/>
    </location>
</feature>
<gene>
    <name evidence="10" type="ORF">METZ01_LOCUS358289</name>
</gene>
<dbReference type="GO" id="GO:0008610">
    <property type="term" value="P:lipid biosynthetic process"/>
    <property type="evidence" value="ECO:0007669"/>
    <property type="project" value="UniProtKB-ARBA"/>
</dbReference>